<evidence type="ECO:0000313" key="3">
    <source>
        <dbReference type="EMBL" id="CAA2961678.1"/>
    </source>
</evidence>
<dbReference type="PROSITE" id="PS51412">
    <property type="entry name" value="MACPF_2"/>
    <property type="match status" value="1"/>
</dbReference>
<feature type="region of interest" description="Disordered" evidence="1">
    <location>
        <begin position="227"/>
        <end position="262"/>
    </location>
</feature>
<accession>A0A8S0Q9A4</accession>
<evidence type="ECO:0000256" key="1">
    <source>
        <dbReference type="SAM" id="MobiDB-lite"/>
    </source>
</evidence>
<dbReference type="Gramene" id="OE9A009918T1">
    <property type="protein sequence ID" value="OE9A009918C1"/>
    <property type="gene ID" value="OE9A009918"/>
</dbReference>
<dbReference type="EMBL" id="CACTIH010000588">
    <property type="protein sequence ID" value="CAA2961678.1"/>
    <property type="molecule type" value="Genomic_DNA"/>
</dbReference>
<sequence>MAKNSSVSKKETALRLRAGADEAVHCIGLGYDLTLDLRLKYCKKQITREGSRLIAIDDDQVRDIAIPGGILVQNVPKSINCDKGERMRFSSDVLSFQQMSEQFNQELSLSGKIPTGHFNAAFEFTGSWQKDAAFTKSVAFDGVSITLYSIALEKSQVALADHVKQAVPSSWDPAALSRFIETYGTHVIVGVKMGGKDVVYVKQQYSSLLLPTDVQKRLKDVADKRFSNASGHSGMQPEKAYRGERHESNEQGLTFDSSTPSFHSNQEDITFFWRRRGGSSSKNMPHDKWCQTVQLEPEVISMSFIPISSLLSGIDGSGFLGHAINLYLRCKQKSLEMQSVITCRCSPDCLHADKPPIEELHQFLEFQLPRQWAPVFGDLPLGPDKKQQNLAFLQFSFMGPKLYVNANEVEVGNMPVTGMRLYLEGKRSNCLAIHLQHLSSVPKSFQPHYESGQNYSNSYDRRYYEKVQGKSFSHVCTAPVESDDDLSIVTGARFEVGESGMKSVLFLRLHFAKVAGSTVVKKPVWDGSPALVQKSGILSTLISTKFSTGHKPPPKPADVNINSALYPEGPPTPAPIRKLLRFVDTTEMTRGPQDPPGYWVVSGARLMVDRGKISLRVKYSLLAVILQDDEVLLPG</sequence>
<dbReference type="GO" id="GO:2000031">
    <property type="term" value="P:regulation of salicylic acid mediated signaling pathway"/>
    <property type="evidence" value="ECO:0007669"/>
    <property type="project" value="InterPro"/>
</dbReference>
<feature type="compositionally biased region" description="Polar residues" evidence="1">
    <location>
        <begin position="250"/>
        <end position="262"/>
    </location>
</feature>
<dbReference type="GO" id="GO:0009626">
    <property type="term" value="P:plant-type hypersensitive response"/>
    <property type="evidence" value="ECO:0007669"/>
    <property type="project" value="TreeGrafter"/>
</dbReference>
<evidence type="ECO:0000259" key="2">
    <source>
        <dbReference type="PROSITE" id="PS51412"/>
    </source>
</evidence>
<dbReference type="OrthoDB" id="1366754at2759"/>
<name>A0A8S0Q9A4_OLEEU</name>
<reference evidence="3 4" key="1">
    <citation type="submission" date="2019-12" db="EMBL/GenBank/DDBJ databases">
        <authorList>
            <person name="Alioto T."/>
            <person name="Alioto T."/>
            <person name="Gomez Garrido J."/>
        </authorList>
    </citation>
    <scope>NUCLEOTIDE SEQUENCE [LARGE SCALE GENOMIC DNA]</scope>
</reference>
<dbReference type="InterPro" id="IPR044663">
    <property type="entry name" value="CAD1/NSL1-like"/>
</dbReference>
<organism evidence="3 4">
    <name type="scientific">Olea europaea subsp. europaea</name>
    <dbReference type="NCBI Taxonomy" id="158383"/>
    <lineage>
        <taxon>Eukaryota</taxon>
        <taxon>Viridiplantae</taxon>
        <taxon>Streptophyta</taxon>
        <taxon>Embryophyta</taxon>
        <taxon>Tracheophyta</taxon>
        <taxon>Spermatophyta</taxon>
        <taxon>Magnoliopsida</taxon>
        <taxon>eudicotyledons</taxon>
        <taxon>Gunneridae</taxon>
        <taxon>Pentapetalae</taxon>
        <taxon>asterids</taxon>
        <taxon>lamiids</taxon>
        <taxon>Lamiales</taxon>
        <taxon>Oleaceae</taxon>
        <taxon>Oleeae</taxon>
        <taxon>Olea</taxon>
    </lineage>
</organism>
<dbReference type="Proteomes" id="UP000594638">
    <property type="component" value="Unassembled WGS sequence"/>
</dbReference>
<comment type="caution">
    <text evidence="3">The sequence shown here is derived from an EMBL/GenBank/DDBJ whole genome shotgun (WGS) entry which is preliminary data.</text>
</comment>
<dbReference type="SMART" id="SM00457">
    <property type="entry name" value="MACPF"/>
    <property type="match status" value="1"/>
</dbReference>
<dbReference type="Pfam" id="PF01823">
    <property type="entry name" value="MACPF"/>
    <property type="match status" value="1"/>
</dbReference>
<feature type="domain" description="MACPF" evidence="2">
    <location>
        <begin position="10"/>
        <end position="341"/>
    </location>
</feature>
<dbReference type="PANTHER" id="PTHR33199:SF6">
    <property type="entry name" value="MACPF DOMAIN PROTEIN"/>
    <property type="match status" value="1"/>
</dbReference>
<protein>
    <recommendedName>
        <fullName evidence="2">MACPF domain-containing protein</fullName>
    </recommendedName>
</protein>
<proteinExistence type="predicted"/>
<gene>
    <name evidence="3" type="ORF">OLEA9_A009918</name>
</gene>
<dbReference type="AlphaFoldDB" id="A0A8S0Q9A4"/>
<dbReference type="InterPro" id="IPR020864">
    <property type="entry name" value="MACPF"/>
</dbReference>
<dbReference type="PANTHER" id="PTHR33199">
    <property type="entry name" value="MACPF DOMAIN-CONTAINING PROTEIN CAD1"/>
    <property type="match status" value="1"/>
</dbReference>
<feature type="compositionally biased region" description="Basic and acidic residues" evidence="1">
    <location>
        <begin position="239"/>
        <end position="249"/>
    </location>
</feature>
<evidence type="ECO:0000313" key="4">
    <source>
        <dbReference type="Proteomes" id="UP000594638"/>
    </source>
</evidence>
<keyword evidence="4" id="KW-1185">Reference proteome</keyword>
<dbReference type="GO" id="GO:0005886">
    <property type="term" value="C:plasma membrane"/>
    <property type="evidence" value="ECO:0007669"/>
    <property type="project" value="TreeGrafter"/>
</dbReference>